<gene>
    <name evidence="9" type="ORF">SAMN05660652_01575</name>
</gene>
<comment type="subcellular location">
    <subcellularLocation>
        <location evidence="1 8">Cell membrane</location>
        <topology evidence="1 8">Multi-pass membrane protein</topology>
    </subcellularLocation>
</comment>
<dbReference type="Proteomes" id="UP000198607">
    <property type="component" value="Unassembled WGS sequence"/>
</dbReference>
<keyword evidence="6 8" id="KW-1133">Transmembrane helix</keyword>
<evidence type="ECO:0000256" key="3">
    <source>
        <dbReference type="ARBA" id="ARBA00022448"/>
    </source>
</evidence>
<keyword evidence="5 8" id="KW-0812">Transmembrane</keyword>
<evidence type="ECO:0000313" key="10">
    <source>
        <dbReference type="Proteomes" id="UP000198607"/>
    </source>
</evidence>
<feature type="transmembrane region" description="Helical" evidence="8">
    <location>
        <begin position="161"/>
        <end position="181"/>
    </location>
</feature>
<comment type="similarity">
    <text evidence="2 8">Belongs to the 4-toluene sulfonate uptake permease (TSUP) (TC 2.A.102) family.</text>
</comment>
<evidence type="ECO:0000256" key="6">
    <source>
        <dbReference type="ARBA" id="ARBA00022989"/>
    </source>
</evidence>
<accession>A0A1G8BR13</accession>
<keyword evidence="3" id="KW-0813">Transport</keyword>
<proteinExistence type="inferred from homology"/>
<feature type="transmembrane region" description="Helical" evidence="8">
    <location>
        <begin position="188"/>
        <end position="205"/>
    </location>
</feature>
<dbReference type="PANTHER" id="PTHR30269:SF37">
    <property type="entry name" value="MEMBRANE TRANSPORTER PROTEIN"/>
    <property type="match status" value="1"/>
</dbReference>
<sequence length="235" mass="25907">MLGCVVLMTHFLEGITGFGCTVLALPFAILLVGTKQAVPVLLVLALFLAAYIVWIDRQRIVWREFGRIVIWVGLGLPVGLFAFGAFDEGVLRSILGAFMVLVAVRGLLSKWLALDEKRVPAWILRLMLIAGGFFHGAFSSGGPLVVIYARHALPHKSHFRATISLLWLSLNSVMLVQGVVSGRMTAEIWEIIGVCVPFLVVGALAGNWAHRHIQDRYFSQIVYGVLFASGLFMFR</sequence>
<feature type="transmembrane region" description="Helical" evidence="8">
    <location>
        <begin position="92"/>
        <end position="114"/>
    </location>
</feature>
<evidence type="ECO:0000256" key="2">
    <source>
        <dbReference type="ARBA" id="ARBA00009142"/>
    </source>
</evidence>
<dbReference type="Pfam" id="PF01925">
    <property type="entry name" value="TauE"/>
    <property type="match status" value="1"/>
</dbReference>
<dbReference type="PANTHER" id="PTHR30269">
    <property type="entry name" value="TRANSMEMBRANE PROTEIN YFCA"/>
    <property type="match status" value="1"/>
</dbReference>
<dbReference type="EMBL" id="FNCY01000005">
    <property type="protein sequence ID" value="SDH35696.1"/>
    <property type="molecule type" value="Genomic_DNA"/>
</dbReference>
<evidence type="ECO:0000256" key="5">
    <source>
        <dbReference type="ARBA" id="ARBA00022692"/>
    </source>
</evidence>
<evidence type="ECO:0000256" key="7">
    <source>
        <dbReference type="ARBA" id="ARBA00023136"/>
    </source>
</evidence>
<evidence type="ECO:0000256" key="8">
    <source>
        <dbReference type="RuleBase" id="RU363041"/>
    </source>
</evidence>
<feature type="transmembrane region" description="Helical" evidence="8">
    <location>
        <begin position="12"/>
        <end position="31"/>
    </location>
</feature>
<dbReference type="InterPro" id="IPR002781">
    <property type="entry name" value="TM_pro_TauE-like"/>
</dbReference>
<evidence type="ECO:0000256" key="4">
    <source>
        <dbReference type="ARBA" id="ARBA00022475"/>
    </source>
</evidence>
<evidence type="ECO:0000256" key="1">
    <source>
        <dbReference type="ARBA" id="ARBA00004651"/>
    </source>
</evidence>
<reference evidence="9 10" key="1">
    <citation type="submission" date="2016-10" db="EMBL/GenBank/DDBJ databases">
        <authorList>
            <person name="de Groot N.N."/>
        </authorList>
    </citation>
    <scope>NUCLEOTIDE SEQUENCE [LARGE SCALE GENOMIC DNA]</scope>
    <source>
        <strain evidence="9 10">DSM 5885</strain>
    </source>
</reference>
<evidence type="ECO:0000313" key="9">
    <source>
        <dbReference type="EMBL" id="SDH35696.1"/>
    </source>
</evidence>
<feature type="transmembrane region" description="Helical" evidence="8">
    <location>
        <begin position="37"/>
        <end position="56"/>
    </location>
</feature>
<organism evidence="9 10">
    <name type="scientific">Propionivibrio dicarboxylicus</name>
    <dbReference type="NCBI Taxonomy" id="83767"/>
    <lineage>
        <taxon>Bacteria</taxon>
        <taxon>Pseudomonadati</taxon>
        <taxon>Pseudomonadota</taxon>
        <taxon>Betaproteobacteria</taxon>
        <taxon>Rhodocyclales</taxon>
        <taxon>Rhodocyclaceae</taxon>
        <taxon>Propionivibrio</taxon>
    </lineage>
</organism>
<dbReference type="GO" id="GO:0005886">
    <property type="term" value="C:plasma membrane"/>
    <property type="evidence" value="ECO:0007669"/>
    <property type="project" value="UniProtKB-SubCell"/>
</dbReference>
<keyword evidence="4 8" id="KW-1003">Cell membrane</keyword>
<name>A0A1G8BR13_9RHOO</name>
<feature type="transmembrane region" description="Helical" evidence="8">
    <location>
        <begin position="217"/>
        <end position="234"/>
    </location>
</feature>
<feature type="transmembrane region" description="Helical" evidence="8">
    <location>
        <begin position="68"/>
        <end position="86"/>
    </location>
</feature>
<protein>
    <recommendedName>
        <fullName evidence="8">Probable membrane transporter protein</fullName>
    </recommendedName>
</protein>
<feature type="transmembrane region" description="Helical" evidence="8">
    <location>
        <begin position="126"/>
        <end position="149"/>
    </location>
</feature>
<keyword evidence="10" id="KW-1185">Reference proteome</keyword>
<dbReference type="InterPro" id="IPR052017">
    <property type="entry name" value="TSUP"/>
</dbReference>
<keyword evidence="7 8" id="KW-0472">Membrane</keyword>
<dbReference type="STRING" id="83767.SAMN05660652_01575"/>
<dbReference type="AlphaFoldDB" id="A0A1G8BR13"/>